<dbReference type="Gene3D" id="3.40.50.1820">
    <property type="entry name" value="alpha/beta hydrolase"/>
    <property type="match status" value="1"/>
</dbReference>
<feature type="binding site" evidence="5">
    <location>
        <begin position="78"/>
        <end position="79"/>
    </location>
    <ligand>
        <name>substrate</name>
    </ligand>
</feature>
<dbReference type="GO" id="GO:0090499">
    <property type="term" value="F:pimelyl-[acyl-carrier protein] methyl ester esterase activity"/>
    <property type="evidence" value="ECO:0007669"/>
    <property type="project" value="UniProtKB-EC"/>
</dbReference>
<comment type="caution">
    <text evidence="7">The sequence shown here is derived from an EMBL/GenBank/DDBJ whole genome shotgun (WGS) entry which is preliminary data.</text>
</comment>
<comment type="function">
    <text evidence="5">The physiological role of BioH is to remove the methyl group introduced by BioC when the pimeloyl moiety is complete. It allows to synthesize pimeloyl-ACP via the fatty acid synthetic pathway through the hydrolysis of the ester bonds of pimeloyl-ACP esters.</text>
</comment>
<comment type="pathway">
    <text evidence="5">Cofactor biosynthesis; biotin biosynthesis.</text>
</comment>
<feature type="active site" evidence="5">
    <location>
        <position position="232"/>
    </location>
</feature>
<evidence type="ECO:0000259" key="6">
    <source>
        <dbReference type="Pfam" id="PF00561"/>
    </source>
</evidence>
<feature type="domain" description="AB hydrolase-1" evidence="6">
    <location>
        <begin position="10"/>
        <end position="238"/>
    </location>
</feature>
<comment type="similarity">
    <text evidence="5">Belongs to the AB hydrolase superfamily. Carboxylesterase BioH family.</text>
</comment>
<evidence type="ECO:0000256" key="2">
    <source>
        <dbReference type="ARBA" id="ARBA00022490"/>
    </source>
</evidence>
<keyword evidence="3 5" id="KW-0093">Biotin biosynthesis</keyword>
<sequence>MHVEIRGAGPPLVLLHGWAMHGGIFAPFAERLAQQRTLHLVDLPGHGHSAPRQGAFNRDALLDQLFAELPPAPWLGWSLGGLIAMQAALRAPERVASLVLLCASPRFVRGADWPHAVEREVFAQFEAGLRQDYRATIDRFLALEAHGSDHMREELRTLRAEVYARGEPARHALEDGLHVLESEDLLTGLPQLAVPSLWIAGRRDRLVPWQGMQAAAGLCPGGRFLRIDGGGHAPFLSHADEVAEAVLAFIG</sequence>
<keyword evidence="4 5" id="KW-0378">Hydrolase</keyword>
<comment type="caution">
    <text evidence="5">Lacks conserved residue(s) required for the propagation of feature annotation.</text>
</comment>
<dbReference type="InterPro" id="IPR050228">
    <property type="entry name" value="Carboxylesterase_BioH"/>
</dbReference>
<reference evidence="7" key="1">
    <citation type="submission" date="2022-04" db="EMBL/GenBank/DDBJ databases">
        <title>Lysobacter sp. CAU 1642 isolated from sea sand.</title>
        <authorList>
            <person name="Kim W."/>
        </authorList>
    </citation>
    <scope>NUCLEOTIDE SEQUENCE</scope>
    <source>
        <strain evidence="7">CAU 1642</strain>
    </source>
</reference>
<comment type="catalytic activity">
    <reaction evidence="5">
        <text>6-carboxyhexanoyl-[ACP] methyl ester + H2O = 6-carboxyhexanoyl-[ACP] + methanol + H(+)</text>
        <dbReference type="Rhea" id="RHEA:42700"/>
        <dbReference type="Rhea" id="RHEA-COMP:9955"/>
        <dbReference type="Rhea" id="RHEA-COMP:10186"/>
        <dbReference type="ChEBI" id="CHEBI:15377"/>
        <dbReference type="ChEBI" id="CHEBI:15378"/>
        <dbReference type="ChEBI" id="CHEBI:17790"/>
        <dbReference type="ChEBI" id="CHEBI:78846"/>
        <dbReference type="ChEBI" id="CHEBI:82735"/>
        <dbReference type="EC" id="3.1.1.85"/>
    </reaction>
</comment>
<dbReference type="SUPFAM" id="SSF53474">
    <property type="entry name" value="alpha/beta-Hydrolases"/>
    <property type="match status" value="1"/>
</dbReference>
<comment type="subunit">
    <text evidence="5">Monomer.</text>
</comment>
<dbReference type="InterPro" id="IPR000073">
    <property type="entry name" value="AB_hydrolase_1"/>
</dbReference>
<feature type="active site" description="Nucleophile" evidence="5">
    <location>
        <position position="78"/>
    </location>
</feature>
<dbReference type="EMBL" id="JALNMH010000013">
    <property type="protein sequence ID" value="MCK7595052.1"/>
    <property type="molecule type" value="Genomic_DNA"/>
</dbReference>
<evidence type="ECO:0000256" key="1">
    <source>
        <dbReference type="ARBA" id="ARBA00022487"/>
    </source>
</evidence>
<keyword evidence="8" id="KW-1185">Reference proteome</keyword>
<dbReference type="HAMAP" id="MF_01260">
    <property type="entry name" value="Carboxylester"/>
    <property type="match status" value="1"/>
</dbReference>
<name>A0ABT0GKZ5_9GAMM</name>
<gene>
    <name evidence="5 7" type="primary">bioH</name>
    <name evidence="7" type="ORF">M0G41_15385</name>
</gene>
<dbReference type="Pfam" id="PF00561">
    <property type="entry name" value="Abhydrolase_1"/>
    <property type="match status" value="1"/>
</dbReference>
<dbReference type="RefSeq" id="WP_248210864.1">
    <property type="nucleotide sequence ID" value="NZ_JALNMH010000013.1"/>
</dbReference>
<evidence type="ECO:0000256" key="5">
    <source>
        <dbReference type="HAMAP-Rule" id="MF_01260"/>
    </source>
</evidence>
<evidence type="ECO:0000313" key="8">
    <source>
        <dbReference type="Proteomes" id="UP001431449"/>
    </source>
</evidence>
<feature type="binding site" evidence="5">
    <location>
        <position position="18"/>
    </location>
    <ligand>
        <name>substrate</name>
    </ligand>
</feature>
<keyword evidence="2 5" id="KW-0963">Cytoplasm</keyword>
<keyword evidence="1 5" id="KW-0719">Serine esterase</keyword>
<feature type="binding site" evidence="5">
    <location>
        <position position="232"/>
    </location>
    <ligand>
        <name>substrate</name>
    </ligand>
</feature>
<dbReference type="InterPro" id="IPR029058">
    <property type="entry name" value="AB_hydrolase_fold"/>
</dbReference>
<organism evidence="7 8">
    <name type="scientific">Pseudomarimonas salicorniae</name>
    <dbReference type="NCBI Taxonomy" id="2933270"/>
    <lineage>
        <taxon>Bacteria</taxon>
        <taxon>Pseudomonadati</taxon>
        <taxon>Pseudomonadota</taxon>
        <taxon>Gammaproteobacteria</taxon>
        <taxon>Lysobacterales</taxon>
        <taxon>Lysobacteraceae</taxon>
        <taxon>Pseudomarimonas</taxon>
    </lineage>
</organism>
<dbReference type="NCBIfam" id="TIGR01738">
    <property type="entry name" value="bioH"/>
    <property type="match status" value="1"/>
</dbReference>
<proteinExistence type="inferred from homology"/>
<dbReference type="Proteomes" id="UP001431449">
    <property type="component" value="Unassembled WGS sequence"/>
</dbReference>
<dbReference type="InterPro" id="IPR010076">
    <property type="entry name" value="BioH"/>
</dbReference>
<protein>
    <recommendedName>
        <fullName evidence="5">Pimeloyl-[acyl-carrier protein] methyl ester esterase</fullName>
        <ecNumber evidence="5">3.1.1.85</ecNumber>
    </recommendedName>
    <alternativeName>
        <fullName evidence="5">Biotin synthesis protein BioH</fullName>
    </alternativeName>
    <alternativeName>
        <fullName evidence="5">Carboxylesterase BioH</fullName>
    </alternativeName>
</protein>
<dbReference type="EC" id="3.1.1.85" evidence="5"/>
<evidence type="ECO:0000256" key="3">
    <source>
        <dbReference type="ARBA" id="ARBA00022756"/>
    </source>
</evidence>
<dbReference type="PANTHER" id="PTHR43194:SF5">
    <property type="entry name" value="PIMELOYL-[ACYL-CARRIER PROTEIN] METHYL ESTER ESTERASE"/>
    <property type="match status" value="1"/>
</dbReference>
<dbReference type="PANTHER" id="PTHR43194">
    <property type="entry name" value="HYDROLASE ALPHA/BETA FOLD FAMILY"/>
    <property type="match status" value="1"/>
</dbReference>
<evidence type="ECO:0000256" key="4">
    <source>
        <dbReference type="ARBA" id="ARBA00022801"/>
    </source>
</evidence>
<feature type="active site" evidence="5">
    <location>
        <position position="204"/>
    </location>
</feature>
<evidence type="ECO:0000313" key="7">
    <source>
        <dbReference type="EMBL" id="MCK7595052.1"/>
    </source>
</evidence>
<accession>A0ABT0GKZ5</accession>
<comment type="subcellular location">
    <subcellularLocation>
        <location evidence="5">Cytoplasm</location>
    </subcellularLocation>
</comment>